<dbReference type="RefSeq" id="WP_109835093.1">
    <property type="nucleotide sequence ID" value="NZ_CP017195.1"/>
</dbReference>
<protein>
    <submittedName>
        <fullName evidence="1">Uncharacterized protein</fullName>
    </submittedName>
</protein>
<evidence type="ECO:0000313" key="2">
    <source>
        <dbReference type="Proteomes" id="UP000516280"/>
    </source>
</evidence>
<dbReference type="EMBL" id="CP017195">
    <property type="protein sequence ID" value="QDJ27415.1"/>
    <property type="molecule type" value="Genomic_DNA"/>
</dbReference>
<sequence length="62" mass="7457">MKQLTFLFEDDDSVQIISNDTKRLQRWLDSGYCHSPERVKGGYRVTVSNNWNYRSTFRKKKI</sequence>
<proteinExistence type="predicted"/>
<gene>
    <name evidence="1" type="ORF">BHS01_02005</name>
</gene>
<evidence type="ECO:0000313" key="1">
    <source>
        <dbReference type="EMBL" id="QDJ27415.1"/>
    </source>
</evidence>
<dbReference type="Proteomes" id="UP000516280">
    <property type="component" value="Chromosome"/>
</dbReference>
<reference evidence="1 2" key="1">
    <citation type="submission" date="2016-09" db="EMBL/GenBank/DDBJ databases">
        <title>Lactic acid bacteria from MAP meat Genome sequencing and assembly.</title>
        <authorList>
            <person name="Behr J."/>
            <person name="Hilgarth M."/>
            <person name="Vogel R.F."/>
        </authorList>
    </citation>
    <scope>NUCLEOTIDE SEQUENCE [LARGE SCALE GENOMIC DNA]</scope>
    <source>
        <strain evidence="1 2">TMW21615</strain>
    </source>
</reference>
<name>A0A7L4WDQ7_9LACT</name>
<organism evidence="1 2">
    <name type="scientific">Pseudolactococcus paracarnosus</name>
    <dbReference type="NCBI Taxonomy" id="2749962"/>
    <lineage>
        <taxon>Bacteria</taxon>
        <taxon>Bacillati</taxon>
        <taxon>Bacillota</taxon>
        <taxon>Bacilli</taxon>
        <taxon>Lactobacillales</taxon>
        <taxon>Streptococcaceae</taxon>
        <taxon>Pseudolactococcus</taxon>
    </lineage>
</organism>
<dbReference type="KEGG" id="lpaa:BHS01_02005"/>
<dbReference type="AlphaFoldDB" id="A0A7L4WDQ7"/>
<accession>A0A7L4WDQ7</accession>